<dbReference type="Proteomes" id="UP000682951">
    <property type="component" value="Unassembled WGS sequence"/>
</dbReference>
<evidence type="ECO:0000313" key="2">
    <source>
        <dbReference type="Proteomes" id="UP000682951"/>
    </source>
</evidence>
<proteinExistence type="predicted"/>
<accession>A0ABS5HJP2</accession>
<dbReference type="RefSeq" id="WP_212142282.1">
    <property type="nucleotide sequence ID" value="NZ_JAGSSW010000007.1"/>
</dbReference>
<keyword evidence="2" id="KW-1185">Reference proteome</keyword>
<comment type="caution">
    <text evidence="1">The sequence shown here is derived from an EMBL/GenBank/DDBJ whole genome shotgun (WGS) entry which is preliminary data.</text>
</comment>
<reference evidence="1 2" key="1">
    <citation type="submission" date="2021-04" db="EMBL/GenBank/DDBJ databases">
        <title>Molecular and phenotypic characterization and identification of bacterial isolates recovered from the Anatolian ground squirrels (Spermophilus xanthoprymnus) and which have the potential to form a new species in the Campylobacter genus.</title>
        <authorList>
            <person name="Aydin F."/>
            <person name="Abay S."/>
            <person name="Kayman T."/>
            <person name="Karakaya E."/>
            <person name="Mustak H.K."/>
            <person name="Mustak I.B."/>
            <person name="Bilgin N."/>
            <person name="Duzler A."/>
            <person name="Sahin O."/>
            <person name="Guran O."/>
            <person name="Saticioglu I.B."/>
        </authorList>
    </citation>
    <scope>NUCLEOTIDE SEQUENCE [LARGE SCALE GENOMIC DNA]</scope>
    <source>
        <strain evidence="2">faydin-G24</strain>
    </source>
</reference>
<dbReference type="Pfam" id="PF07505">
    <property type="entry name" value="DUF5131"/>
    <property type="match status" value="1"/>
</dbReference>
<dbReference type="InterPro" id="IPR011101">
    <property type="entry name" value="DUF5131"/>
</dbReference>
<name>A0ABS5HJP2_9BACT</name>
<evidence type="ECO:0000313" key="1">
    <source>
        <dbReference type="EMBL" id="MBR8464383.1"/>
    </source>
</evidence>
<dbReference type="EMBL" id="JAGSSW010000007">
    <property type="protein sequence ID" value="MBR8464383.1"/>
    <property type="molecule type" value="Genomic_DNA"/>
</dbReference>
<sequence>MQLLNFKRASWNISIGCNKVSTGCKNCYAERMALNFKRLGVVDYKDGFEFKLMPQRLNEPKKHKHPTLFFINSMSDIFHERMDFTFLDEILKVINATPHHQYQMLTKRPQRMREYFSSRKAPLNLWLGTTIEHQSMKNRIEFIRDLDASVKWICCEPLVGDIGELNLSGINWLVAGAESGANARECKIEWILSLQKQCKAQGVAFSFHNTIRKHKSGIKDYKDTSLSQIQNHEYPAIKTAERSLFD</sequence>
<protein>
    <submittedName>
        <fullName evidence="1">Phage Gp37/Gp68 family protein</fullName>
    </submittedName>
</protein>
<gene>
    <name evidence="1" type="ORF">KDD93_07380</name>
</gene>
<organism evidence="1 2">
    <name type="scientific">Campylobacter anatolicus</name>
    <dbReference type="NCBI Taxonomy" id="2829105"/>
    <lineage>
        <taxon>Bacteria</taxon>
        <taxon>Pseudomonadati</taxon>
        <taxon>Campylobacterota</taxon>
        <taxon>Epsilonproteobacteria</taxon>
        <taxon>Campylobacterales</taxon>
        <taxon>Campylobacteraceae</taxon>
        <taxon>Campylobacter</taxon>
    </lineage>
</organism>